<feature type="transmembrane region" description="Helical" evidence="1">
    <location>
        <begin position="305"/>
        <end position="323"/>
    </location>
</feature>
<protein>
    <recommendedName>
        <fullName evidence="3">Protein YTP1-like C-terminal domain-containing protein</fullName>
    </recommendedName>
</protein>
<sequence>MISRIVGNKGKLFSILCMLAIVNASVFSEVGSDGSDLTSRMEGMEMSEPKEFHPINATSKSFHWILTLFILLILPSISAVFAYANQFHWSLILQFISTGYSVFEVLFLPFPDNTDNHENRTSHGTSWFLTILLAITVFVGTFINGSNLILNKFYPKLAAKGNSFGGVFFPRVYKTLSTLTTLTGWVRVSMAPVALLGFCYGKHTGQCIAHGIMGTSFVFYGFVLSLVLVIPWIRKKQILSPESGSHSQEFYDSTLMCVWGIVNTFTEHRWGVEGWSHGDYQHTAMGIIWWAGGLLGMWQTRKRNNTRSFIPALLLIFTGWAMSEHSQHLKISTKVHAMFGIALMSAGVSRIVEISFVLWDKNCSENGQIYSFQYFPPFCLVLSGVLFMSATEEQLVLVNDLGADHSSYIMVASSAAFVIFLWMQILLYLYLRLVGYDENGELGFNGLDQEYQRAAQEFELSDLSDHENN</sequence>
<feature type="transmembrane region" description="Helical" evidence="1">
    <location>
        <begin position="212"/>
        <end position="233"/>
    </location>
</feature>
<feature type="transmembrane region" description="Helical" evidence="1">
    <location>
        <begin position="91"/>
        <end position="108"/>
    </location>
</feature>
<evidence type="ECO:0000313" key="5">
    <source>
        <dbReference type="Proteomes" id="UP001497600"/>
    </source>
</evidence>
<feature type="chain" id="PRO_5047320372" description="Protein YTP1-like C-terminal domain-containing protein" evidence="2">
    <location>
        <begin position="25"/>
        <end position="469"/>
    </location>
</feature>
<feature type="transmembrane region" description="Helical" evidence="1">
    <location>
        <begin position="371"/>
        <end position="388"/>
    </location>
</feature>
<feature type="signal peptide" evidence="2">
    <location>
        <begin position="1"/>
        <end position="24"/>
    </location>
</feature>
<keyword evidence="1" id="KW-0472">Membrane</keyword>
<feature type="domain" description="Protein YTP1-like C-terminal" evidence="3">
    <location>
        <begin position="184"/>
        <end position="430"/>
    </location>
</feature>
<name>A0ABP0EEY9_9ASCO</name>
<dbReference type="InterPro" id="IPR018827">
    <property type="entry name" value="YTP1_C"/>
</dbReference>
<evidence type="ECO:0000256" key="2">
    <source>
        <dbReference type="SAM" id="SignalP"/>
    </source>
</evidence>
<dbReference type="PANTHER" id="PTHR31685">
    <property type="entry name" value="INTEGRAL MEMBRANE PROTEIN (AFU_ORTHOLOGUE AFUA_6G12730)-RELATED"/>
    <property type="match status" value="1"/>
</dbReference>
<organism evidence="4 5">
    <name type="scientific">[Candida] anglica</name>
    <dbReference type="NCBI Taxonomy" id="148631"/>
    <lineage>
        <taxon>Eukaryota</taxon>
        <taxon>Fungi</taxon>
        <taxon>Dikarya</taxon>
        <taxon>Ascomycota</taxon>
        <taxon>Saccharomycotina</taxon>
        <taxon>Pichiomycetes</taxon>
        <taxon>Debaryomycetaceae</taxon>
        <taxon>Kurtzmaniella</taxon>
    </lineage>
</organism>
<dbReference type="PANTHER" id="PTHR31685:SF2">
    <property type="entry name" value="PROTEIN YTP1"/>
    <property type="match status" value="1"/>
</dbReference>
<gene>
    <name evidence="4" type="ORF">CAAN4_E15148</name>
</gene>
<dbReference type="Pfam" id="PF10355">
    <property type="entry name" value="Ytp1"/>
    <property type="match status" value="1"/>
</dbReference>
<keyword evidence="1" id="KW-1133">Transmembrane helix</keyword>
<feature type="transmembrane region" description="Helical" evidence="1">
    <location>
        <begin position="62"/>
        <end position="84"/>
    </location>
</feature>
<dbReference type="Proteomes" id="UP001497600">
    <property type="component" value="Chromosome E"/>
</dbReference>
<keyword evidence="2" id="KW-0732">Signal</keyword>
<evidence type="ECO:0000256" key="1">
    <source>
        <dbReference type="SAM" id="Phobius"/>
    </source>
</evidence>
<feature type="transmembrane region" description="Helical" evidence="1">
    <location>
        <begin position="335"/>
        <end position="359"/>
    </location>
</feature>
<keyword evidence="5" id="KW-1185">Reference proteome</keyword>
<accession>A0ABP0EEY9</accession>
<evidence type="ECO:0000313" key="4">
    <source>
        <dbReference type="EMBL" id="CAK7909491.1"/>
    </source>
</evidence>
<feature type="transmembrane region" description="Helical" evidence="1">
    <location>
        <begin position="408"/>
        <end position="431"/>
    </location>
</feature>
<dbReference type="EMBL" id="OZ004257">
    <property type="protein sequence ID" value="CAK7909491.1"/>
    <property type="molecule type" value="Genomic_DNA"/>
</dbReference>
<evidence type="ECO:0000259" key="3">
    <source>
        <dbReference type="Pfam" id="PF10355"/>
    </source>
</evidence>
<feature type="transmembrane region" description="Helical" evidence="1">
    <location>
        <begin position="128"/>
        <end position="150"/>
    </location>
</feature>
<proteinExistence type="predicted"/>
<keyword evidence="1" id="KW-0812">Transmembrane</keyword>
<reference evidence="4 5" key="1">
    <citation type="submission" date="2024-01" db="EMBL/GenBank/DDBJ databases">
        <authorList>
            <consortium name="Genoscope - CEA"/>
            <person name="William W."/>
        </authorList>
    </citation>
    <scope>NUCLEOTIDE SEQUENCE [LARGE SCALE GENOMIC DNA]</scope>
    <source>
        <strain evidence="4 5">29B2s-10</strain>
    </source>
</reference>